<feature type="region of interest" description="Disordered" evidence="1">
    <location>
        <begin position="1"/>
        <end position="88"/>
    </location>
</feature>
<protein>
    <submittedName>
        <fullName evidence="2">Uncharacterized protein</fullName>
    </submittedName>
</protein>
<sequence length="158" mass="18611">MVKENLHEEWRTVIDYDNPRDDNKNYEPAQDDPKVTQHQQRYQGQPLDRGAFIDDNNPQGRQHDRAAEEHARQDNANGIAILDGAAGYQPPIDQMREVRDEHRKWEEKLHGEAPLFEKGADGKHHILPQMGDGKHHFFPHHQKLTDEEKQRRKEEFNN</sequence>
<organism evidence="2 3">
    <name type="scientific">Diutina rugosa</name>
    <name type="common">Yeast</name>
    <name type="synonym">Candida rugosa</name>
    <dbReference type="NCBI Taxonomy" id="5481"/>
    <lineage>
        <taxon>Eukaryota</taxon>
        <taxon>Fungi</taxon>
        <taxon>Dikarya</taxon>
        <taxon>Ascomycota</taxon>
        <taxon>Saccharomycotina</taxon>
        <taxon>Pichiomycetes</taxon>
        <taxon>Debaryomycetaceae</taxon>
        <taxon>Diutina</taxon>
    </lineage>
</organism>
<feature type="compositionally biased region" description="Basic and acidic residues" evidence="1">
    <location>
        <begin position="61"/>
        <end position="73"/>
    </location>
</feature>
<feature type="compositionally biased region" description="Basic and acidic residues" evidence="1">
    <location>
        <begin position="1"/>
        <end position="35"/>
    </location>
</feature>
<evidence type="ECO:0000256" key="1">
    <source>
        <dbReference type="SAM" id="MobiDB-lite"/>
    </source>
</evidence>
<evidence type="ECO:0000313" key="3">
    <source>
        <dbReference type="Proteomes" id="UP000449547"/>
    </source>
</evidence>
<comment type="caution">
    <text evidence="2">The sequence shown here is derived from an EMBL/GenBank/DDBJ whole genome shotgun (WGS) entry which is preliminary data.</text>
</comment>
<keyword evidence="3" id="KW-1185">Reference proteome</keyword>
<name>A0A642UFG4_DIURU</name>
<dbReference type="RefSeq" id="XP_034010267.1">
    <property type="nucleotide sequence ID" value="XM_034157783.1"/>
</dbReference>
<dbReference type="VEuPathDB" id="FungiDB:DIURU_004863"/>
<dbReference type="Proteomes" id="UP000449547">
    <property type="component" value="Unassembled WGS sequence"/>
</dbReference>
<feature type="compositionally biased region" description="Basic and acidic residues" evidence="1">
    <location>
        <begin position="143"/>
        <end position="158"/>
    </location>
</feature>
<dbReference type="GeneID" id="54783514"/>
<dbReference type="EMBL" id="SWFT01000149">
    <property type="protein sequence ID" value="KAA8898010.1"/>
    <property type="molecule type" value="Genomic_DNA"/>
</dbReference>
<accession>A0A642UFG4</accession>
<gene>
    <name evidence="2" type="ORF">DIURU_004863</name>
</gene>
<proteinExistence type="predicted"/>
<evidence type="ECO:0000313" key="2">
    <source>
        <dbReference type="EMBL" id="KAA8898010.1"/>
    </source>
</evidence>
<reference evidence="2 3" key="1">
    <citation type="submission" date="2019-07" db="EMBL/GenBank/DDBJ databases">
        <title>Genome assembly of two rare yeast pathogens: Diutina rugosa and Trichomonascus ciferrii.</title>
        <authorList>
            <person name="Mixao V."/>
            <person name="Saus E."/>
            <person name="Hansen A."/>
            <person name="Lass-Flor C."/>
            <person name="Gabaldon T."/>
        </authorList>
    </citation>
    <scope>NUCLEOTIDE SEQUENCE [LARGE SCALE GENOMIC DNA]</scope>
    <source>
        <strain evidence="2 3">CBS 613</strain>
    </source>
</reference>
<dbReference type="AlphaFoldDB" id="A0A642UFG4"/>
<feature type="region of interest" description="Disordered" evidence="1">
    <location>
        <begin position="115"/>
        <end position="158"/>
    </location>
</feature>